<dbReference type="EMBL" id="JAPMOU010000068">
    <property type="protein sequence ID" value="MDE1465520.1"/>
    <property type="molecule type" value="Genomic_DNA"/>
</dbReference>
<dbReference type="RefSeq" id="WP_274691824.1">
    <property type="nucleotide sequence ID" value="NZ_JAPMOU010000068.1"/>
</dbReference>
<sequence>MTEVVGKMSPKEVLYKANTMLAELACILDGDNENAEKVCSIIQLRKEIKVMIKKNTQTAD</sequence>
<organism evidence="1 2">
    <name type="scientific">Spartinivicinus poritis</name>
    <dbReference type="NCBI Taxonomy" id="2994640"/>
    <lineage>
        <taxon>Bacteria</taxon>
        <taxon>Pseudomonadati</taxon>
        <taxon>Pseudomonadota</taxon>
        <taxon>Gammaproteobacteria</taxon>
        <taxon>Oceanospirillales</taxon>
        <taxon>Zooshikellaceae</taxon>
        <taxon>Spartinivicinus</taxon>
    </lineage>
</organism>
<protein>
    <submittedName>
        <fullName evidence="1">Uncharacterized protein</fullName>
    </submittedName>
</protein>
<evidence type="ECO:0000313" key="1">
    <source>
        <dbReference type="EMBL" id="MDE1465520.1"/>
    </source>
</evidence>
<name>A0ABT5UGK4_9GAMM</name>
<reference evidence="1 2" key="1">
    <citation type="submission" date="2022-11" db="EMBL/GenBank/DDBJ databases">
        <title>Spartinivicinus poritis sp. nov., isolated from scleractinian coral Porites lutea.</title>
        <authorList>
            <person name="Zhang G."/>
            <person name="Cai L."/>
            <person name="Wei Q."/>
        </authorList>
    </citation>
    <scope>NUCLEOTIDE SEQUENCE [LARGE SCALE GENOMIC DNA]</scope>
    <source>
        <strain evidence="1 2">A2-2</strain>
    </source>
</reference>
<evidence type="ECO:0000313" key="2">
    <source>
        <dbReference type="Proteomes" id="UP001528823"/>
    </source>
</evidence>
<dbReference type="Proteomes" id="UP001528823">
    <property type="component" value="Unassembled WGS sequence"/>
</dbReference>
<comment type="caution">
    <text evidence="1">The sequence shown here is derived from an EMBL/GenBank/DDBJ whole genome shotgun (WGS) entry which is preliminary data.</text>
</comment>
<gene>
    <name evidence="1" type="ORF">ORQ98_26520</name>
</gene>
<accession>A0ABT5UGK4</accession>
<keyword evidence="2" id="KW-1185">Reference proteome</keyword>
<proteinExistence type="predicted"/>